<accession>A0A0H4PSU1</accession>
<reference evidence="1 2" key="1">
    <citation type="submission" date="2015-07" db="EMBL/GenBank/DDBJ databases">
        <authorList>
            <person name="Kim K.M."/>
        </authorList>
    </citation>
    <scope>NUCLEOTIDE SEQUENCE [LARGE SCALE GENOMIC DNA]</scope>
    <source>
        <strain evidence="1 2">KCTC 12363</strain>
    </source>
</reference>
<dbReference type="RefSeq" id="WP_048641734.1">
    <property type="nucleotide sequence ID" value="NZ_CP012040.1"/>
</dbReference>
<evidence type="ECO:0000313" key="1">
    <source>
        <dbReference type="EMBL" id="AKP51397.1"/>
    </source>
</evidence>
<evidence type="ECO:0000313" key="2">
    <source>
        <dbReference type="Proteomes" id="UP000036520"/>
    </source>
</evidence>
<protein>
    <submittedName>
        <fullName evidence="1">Uncharacterized protein</fullName>
    </submittedName>
</protein>
<name>A0A0H4PSU1_9BACT</name>
<dbReference type="Proteomes" id="UP000036520">
    <property type="component" value="Chromosome"/>
</dbReference>
<gene>
    <name evidence="1" type="ORF">CA2015_1970</name>
</gene>
<proteinExistence type="predicted"/>
<keyword evidence="2" id="KW-1185">Reference proteome</keyword>
<dbReference type="OrthoDB" id="2957894at2"/>
<sequence length="81" mass="9069">MPNSILKSTLKCIREEECINSTWVRNPFNLLAVIKPYVGISEKEKNDIIKISIDNVLQFSRNDGGFANSVKDEYGTTDGCS</sequence>
<dbReference type="KEGG" id="camu:CA2015_1970"/>
<dbReference type="EMBL" id="CP012040">
    <property type="protein sequence ID" value="AKP51397.1"/>
    <property type="molecule type" value="Genomic_DNA"/>
</dbReference>
<organism evidence="1 2">
    <name type="scientific">Cyclobacterium amurskyense</name>
    <dbReference type="NCBI Taxonomy" id="320787"/>
    <lineage>
        <taxon>Bacteria</taxon>
        <taxon>Pseudomonadati</taxon>
        <taxon>Bacteroidota</taxon>
        <taxon>Cytophagia</taxon>
        <taxon>Cytophagales</taxon>
        <taxon>Cyclobacteriaceae</taxon>
        <taxon>Cyclobacterium</taxon>
    </lineage>
</organism>
<dbReference type="STRING" id="320787.CA2015_1970"/>
<dbReference type="AlphaFoldDB" id="A0A0H4PSU1"/>